<proteinExistence type="predicted"/>
<evidence type="ECO:0000313" key="3">
    <source>
        <dbReference type="Proteomes" id="UP000462760"/>
    </source>
</evidence>
<sequence length="334" mass="37459">MRIRFDDMVKEFERILIKKGLNKEDAYESAKLFAENSLDGVYSHGVNRFPRVIEYIDKGYIDVKAKAEKVEGFGALERWNGKRGMGNLNAKNAMNRAIELSKEYGVGIVALGNTNHWMRAGSYGWQAAEAGCIGICWTNTMPNMPAWGAKDRRIGNNPFVMSIPRSNGEHVVVDTAMSQFSYGKIEEYKLKGKELPVVGGFDTKGKITKDPVEIEKTWRVLPIGFWKGSGMSVGFDLIATILSGGFSTSEIGEKFEDEYGLSQILIAIDPSKFNTTEVSDDIVNKVLEDLKKSEPAERNTKIRYPGERVISVRKDNLLNGIPVVDEIWERIKNM</sequence>
<comment type="caution">
    <text evidence="2">The sequence shown here is derived from an EMBL/GenBank/DDBJ whole genome shotgun (WGS) entry which is preliminary data.</text>
</comment>
<accession>A0A844FKA6</accession>
<evidence type="ECO:0000313" key="2">
    <source>
        <dbReference type="EMBL" id="MSS44362.1"/>
    </source>
</evidence>
<dbReference type="InterPro" id="IPR036111">
    <property type="entry name" value="Mal/L-sulfo/L-lacto_DH-like_sf"/>
</dbReference>
<protein>
    <submittedName>
        <fullName evidence="2">3-dehydro-L-gulonate 2-dehydrogenase</fullName>
        <ecNumber evidence="2">1.1.1.130</ecNumber>
    </submittedName>
</protein>
<dbReference type="EMBL" id="VULR01000023">
    <property type="protein sequence ID" value="MSS44362.1"/>
    <property type="molecule type" value="Genomic_DNA"/>
</dbReference>
<dbReference type="InterPro" id="IPR043144">
    <property type="entry name" value="Mal/L-sulf/L-lact_DH-like_ah"/>
</dbReference>
<dbReference type="SUPFAM" id="SSF89733">
    <property type="entry name" value="L-sulfolactate dehydrogenase-like"/>
    <property type="match status" value="1"/>
</dbReference>
<name>A0A844FKA6_9FIRM</name>
<dbReference type="AlphaFoldDB" id="A0A844FKA6"/>
<reference evidence="2 3" key="1">
    <citation type="submission" date="2019-08" db="EMBL/GenBank/DDBJ databases">
        <title>In-depth cultivation of the pig gut microbiome towards novel bacterial diversity and tailored functional studies.</title>
        <authorList>
            <person name="Wylensek D."/>
            <person name="Hitch T.C.A."/>
            <person name="Clavel T."/>
        </authorList>
    </citation>
    <scope>NUCLEOTIDE SEQUENCE [LARGE SCALE GENOMIC DNA]</scope>
    <source>
        <strain evidence="2 3">Med78-601-WT-4W-RMD-3</strain>
    </source>
</reference>
<dbReference type="GO" id="GO:0047559">
    <property type="term" value="F:3-dehydro-L-gulonate 2-dehydrogenase activity"/>
    <property type="evidence" value="ECO:0007669"/>
    <property type="project" value="UniProtKB-EC"/>
</dbReference>
<evidence type="ECO:0000256" key="1">
    <source>
        <dbReference type="ARBA" id="ARBA00023002"/>
    </source>
</evidence>
<dbReference type="PANTHER" id="PTHR11091">
    <property type="entry name" value="OXIDOREDUCTASE-RELATED"/>
    <property type="match status" value="1"/>
</dbReference>
<dbReference type="OrthoDB" id="9769447at2"/>
<keyword evidence="1 2" id="KW-0560">Oxidoreductase</keyword>
<dbReference type="RefSeq" id="WP_154485031.1">
    <property type="nucleotide sequence ID" value="NZ_VULR01000023.1"/>
</dbReference>
<dbReference type="PANTHER" id="PTHR11091:SF3">
    <property type="entry name" value="2,3-DIKETO-L-GULONATE REDUCTASE"/>
    <property type="match status" value="1"/>
</dbReference>
<dbReference type="Gene3D" id="1.10.1530.10">
    <property type="match status" value="1"/>
</dbReference>
<dbReference type="Proteomes" id="UP000462760">
    <property type="component" value="Unassembled WGS sequence"/>
</dbReference>
<dbReference type="Gene3D" id="3.30.1370.60">
    <property type="entry name" value="Hypothetical oxidoreductase yiak, domain 2"/>
    <property type="match status" value="1"/>
</dbReference>
<dbReference type="InterPro" id="IPR003767">
    <property type="entry name" value="Malate/L-lactate_DH-like"/>
</dbReference>
<dbReference type="InterPro" id="IPR043143">
    <property type="entry name" value="Mal/L-sulf/L-lact_DH-like_NADP"/>
</dbReference>
<dbReference type="EC" id="1.1.1.130" evidence="2"/>
<dbReference type="NCBIfam" id="NF009750">
    <property type="entry name" value="PRK13260.1"/>
    <property type="match status" value="1"/>
</dbReference>
<dbReference type="Pfam" id="PF02615">
    <property type="entry name" value="Ldh_2"/>
    <property type="match status" value="1"/>
</dbReference>
<gene>
    <name evidence="2" type="ORF">FYJ27_11690</name>
</gene>
<organism evidence="2 3">
    <name type="scientific">Anaerosalibacter bizertensis</name>
    <dbReference type="NCBI Taxonomy" id="932217"/>
    <lineage>
        <taxon>Bacteria</taxon>
        <taxon>Bacillati</taxon>
        <taxon>Bacillota</taxon>
        <taxon>Tissierellia</taxon>
        <taxon>Tissierellales</taxon>
        <taxon>Sporanaerobacteraceae</taxon>
        <taxon>Anaerosalibacter</taxon>
    </lineage>
</organism>